<dbReference type="SUPFAM" id="SSF51735">
    <property type="entry name" value="NAD(P)-binding Rossmann-fold domains"/>
    <property type="match status" value="1"/>
</dbReference>
<dbReference type="OrthoDB" id="648910at2"/>
<dbReference type="InterPro" id="IPR011032">
    <property type="entry name" value="GroES-like_sf"/>
</dbReference>
<dbReference type="GO" id="GO:0016491">
    <property type="term" value="F:oxidoreductase activity"/>
    <property type="evidence" value="ECO:0007669"/>
    <property type="project" value="InterPro"/>
</dbReference>
<dbReference type="CDD" id="cd08267">
    <property type="entry name" value="MDR1"/>
    <property type="match status" value="1"/>
</dbReference>
<accession>A0A4Z0P9Z8</accession>
<dbReference type="RefSeq" id="WP_135430209.1">
    <property type="nucleotide sequence ID" value="NZ_SRLA01000001.1"/>
</dbReference>
<dbReference type="PANTHER" id="PTHR44013:SF1">
    <property type="entry name" value="ZINC-TYPE ALCOHOL DEHYDROGENASE-LIKE PROTEIN C16A3.02C"/>
    <property type="match status" value="1"/>
</dbReference>
<dbReference type="EMBL" id="SRLA01000001">
    <property type="protein sequence ID" value="TGE09486.1"/>
    <property type="molecule type" value="Genomic_DNA"/>
</dbReference>
<dbReference type="InterPro" id="IPR052733">
    <property type="entry name" value="Chloroplast_QOR"/>
</dbReference>
<evidence type="ECO:0000259" key="1">
    <source>
        <dbReference type="SMART" id="SM00829"/>
    </source>
</evidence>
<proteinExistence type="predicted"/>
<evidence type="ECO:0000313" key="3">
    <source>
        <dbReference type="Proteomes" id="UP000298337"/>
    </source>
</evidence>
<dbReference type="PANTHER" id="PTHR44013">
    <property type="entry name" value="ZINC-TYPE ALCOHOL DEHYDROGENASE-LIKE PROTEIN C16A3.02C"/>
    <property type="match status" value="1"/>
</dbReference>
<dbReference type="InterPro" id="IPR013154">
    <property type="entry name" value="ADH-like_N"/>
</dbReference>
<dbReference type="Proteomes" id="UP000298337">
    <property type="component" value="Unassembled WGS sequence"/>
</dbReference>
<sequence length="313" mass="33385">MRKVLYDRFGDEQVLEVREQPAPTISQNQLLIQVKAASINPLDWKIYHGEMKLLSGSSFPKGVGIDFAGIVSQVGSGVTRYRPGDAVFGFLEVFKGGALADYVVVTEEAIAHKPANISFDQAAALPVTGLAALQIVDQLAGVRQGHEVLINGATGGVGLFAIQLAKQRGARVTAVAGPAGLGQATQLGADSVIDYTKQRIGELPQRFDAIIDMSDKLSFTAAQQLLKPRATFVSMLPSPLGLARAFFHNLFSGQKHQILILKPSATGLRTLAALAEGGLQIPVEKVYDLANIRQAYQETSQGQVKGKAVVVLD</sequence>
<name>A0A4Z0P9Z8_9BACT</name>
<feature type="domain" description="Enoyl reductase (ER)" evidence="1">
    <location>
        <begin position="10"/>
        <end position="310"/>
    </location>
</feature>
<dbReference type="Pfam" id="PF08240">
    <property type="entry name" value="ADH_N"/>
    <property type="match status" value="1"/>
</dbReference>
<comment type="caution">
    <text evidence="2">The sequence shown here is derived from an EMBL/GenBank/DDBJ whole genome shotgun (WGS) entry which is preliminary data.</text>
</comment>
<reference evidence="2 3" key="1">
    <citation type="submission" date="2019-04" db="EMBL/GenBank/DDBJ databases">
        <authorList>
            <person name="Feng G."/>
            <person name="Zhang J."/>
            <person name="Zhu H."/>
        </authorList>
    </citation>
    <scope>NUCLEOTIDE SEQUENCE [LARGE SCALE GENOMIC DNA]</scope>
    <source>
        <strain evidence="2 3">92R-1</strain>
    </source>
</reference>
<organism evidence="2 3">
    <name type="scientific">Hymenobacter fodinae</name>
    <dbReference type="NCBI Taxonomy" id="2510796"/>
    <lineage>
        <taxon>Bacteria</taxon>
        <taxon>Pseudomonadati</taxon>
        <taxon>Bacteroidota</taxon>
        <taxon>Cytophagia</taxon>
        <taxon>Cytophagales</taxon>
        <taxon>Hymenobacteraceae</taxon>
        <taxon>Hymenobacter</taxon>
    </lineage>
</organism>
<dbReference type="SUPFAM" id="SSF50129">
    <property type="entry name" value="GroES-like"/>
    <property type="match status" value="1"/>
</dbReference>
<dbReference type="InterPro" id="IPR036291">
    <property type="entry name" value="NAD(P)-bd_dom_sf"/>
</dbReference>
<dbReference type="Gene3D" id="3.40.50.720">
    <property type="entry name" value="NAD(P)-binding Rossmann-like Domain"/>
    <property type="match status" value="1"/>
</dbReference>
<gene>
    <name evidence="2" type="ORF">EU556_01225</name>
</gene>
<protein>
    <submittedName>
        <fullName evidence="2">NAD(P)-dependent alcohol dehydrogenase</fullName>
    </submittedName>
</protein>
<dbReference type="Gene3D" id="3.90.180.10">
    <property type="entry name" value="Medium-chain alcohol dehydrogenases, catalytic domain"/>
    <property type="match status" value="1"/>
</dbReference>
<dbReference type="SMART" id="SM00829">
    <property type="entry name" value="PKS_ER"/>
    <property type="match status" value="1"/>
</dbReference>
<evidence type="ECO:0000313" key="2">
    <source>
        <dbReference type="EMBL" id="TGE09486.1"/>
    </source>
</evidence>
<dbReference type="InterPro" id="IPR020843">
    <property type="entry name" value="ER"/>
</dbReference>
<dbReference type="Pfam" id="PF13602">
    <property type="entry name" value="ADH_zinc_N_2"/>
    <property type="match status" value="1"/>
</dbReference>
<dbReference type="AlphaFoldDB" id="A0A4Z0P9Z8"/>
<keyword evidence="3" id="KW-1185">Reference proteome</keyword>